<dbReference type="EMBL" id="LR798451">
    <property type="protein sequence ID" value="CAB5238155.1"/>
    <property type="molecule type" value="Genomic_DNA"/>
</dbReference>
<dbReference type="SUPFAM" id="SSF52402">
    <property type="entry name" value="Adenine nucleotide alpha hydrolases-like"/>
    <property type="match status" value="1"/>
</dbReference>
<sequence>MTKLERSIDIIKTAIATNGRSVVLWSGGKDSMVLLHIIRNVLGVKCPVALFRDPWQPHKYKFQDNLIKEWGLEVYSWHPSANEFAQNEDLFEVMNYYKFNETVIACHSRIAPPEAGKGWVCSIDMLKRPKQATLLSNWDTVWSGHKGCDTDPIHGITGTKVETMLNPGNSTFMFPLRDWSHEDIWAYIESENIPWDSDRYEKVDGKYQEKVDLSNSSDYVHACTACVDCRAEASKVVHCPKFNTSIENCADKLPWFQSLPTYMKH</sequence>
<protein>
    <submittedName>
        <fullName evidence="1">Phosphoadenosine phosphosulphate reductase</fullName>
    </submittedName>
</protein>
<organism evidence="1">
    <name type="scientific">uncultured Caudovirales phage</name>
    <dbReference type="NCBI Taxonomy" id="2100421"/>
    <lineage>
        <taxon>Viruses</taxon>
        <taxon>Duplodnaviria</taxon>
        <taxon>Heunggongvirae</taxon>
        <taxon>Uroviricota</taxon>
        <taxon>Caudoviricetes</taxon>
        <taxon>Peduoviridae</taxon>
        <taxon>Maltschvirus</taxon>
        <taxon>Maltschvirus maltsch</taxon>
    </lineage>
</organism>
<dbReference type="PANTHER" id="PTHR43196:SF2">
    <property type="entry name" value="PHOSPHOADENOSINE PHOSPHOSULFATE REDUCTASE"/>
    <property type="match status" value="1"/>
</dbReference>
<dbReference type="Gene3D" id="3.40.50.620">
    <property type="entry name" value="HUPs"/>
    <property type="match status" value="1"/>
</dbReference>
<dbReference type="InterPro" id="IPR014729">
    <property type="entry name" value="Rossmann-like_a/b/a_fold"/>
</dbReference>
<evidence type="ECO:0000313" key="1">
    <source>
        <dbReference type="EMBL" id="CAB5238155.1"/>
    </source>
</evidence>
<dbReference type="InterPro" id="IPR050128">
    <property type="entry name" value="Sulfate_adenylyltrnsfr_sub2"/>
</dbReference>
<reference evidence="1" key="1">
    <citation type="submission" date="2020-05" db="EMBL/GenBank/DDBJ databases">
        <authorList>
            <person name="Chiriac C."/>
            <person name="Salcher M."/>
            <person name="Ghai R."/>
            <person name="Kavagutti S V."/>
        </authorList>
    </citation>
    <scope>NUCLEOTIDE SEQUENCE</scope>
</reference>
<proteinExistence type="predicted"/>
<name>A0A6J7XPH8_9CAUD</name>
<gene>
    <name evidence="1" type="ORF">UFOVP144_4</name>
</gene>
<accession>A0A6J7XPH8</accession>
<dbReference type="PANTHER" id="PTHR43196">
    <property type="entry name" value="SULFATE ADENYLYLTRANSFERASE SUBUNIT 2"/>
    <property type="match status" value="1"/>
</dbReference>